<dbReference type="AlphaFoldDB" id="A0A8J2JWC3"/>
<dbReference type="Proteomes" id="UP000708208">
    <property type="component" value="Unassembled WGS sequence"/>
</dbReference>
<protein>
    <submittedName>
        <fullName evidence="1">Uncharacterized protein</fullName>
    </submittedName>
</protein>
<keyword evidence="2" id="KW-1185">Reference proteome</keyword>
<gene>
    <name evidence="1" type="ORF">AFUS01_LOCUS5152</name>
</gene>
<feature type="non-terminal residue" evidence="1">
    <location>
        <position position="1"/>
    </location>
</feature>
<evidence type="ECO:0000313" key="1">
    <source>
        <dbReference type="EMBL" id="CAG7712363.1"/>
    </source>
</evidence>
<dbReference type="EMBL" id="CAJVCH010032667">
    <property type="protein sequence ID" value="CAG7712363.1"/>
    <property type="molecule type" value="Genomic_DNA"/>
</dbReference>
<reference evidence="1" key="1">
    <citation type="submission" date="2021-06" db="EMBL/GenBank/DDBJ databases">
        <authorList>
            <person name="Hodson N. C."/>
            <person name="Mongue J. A."/>
            <person name="Jaron S. K."/>
        </authorList>
    </citation>
    <scope>NUCLEOTIDE SEQUENCE</scope>
</reference>
<organism evidence="1 2">
    <name type="scientific">Allacma fusca</name>
    <dbReference type="NCBI Taxonomy" id="39272"/>
    <lineage>
        <taxon>Eukaryota</taxon>
        <taxon>Metazoa</taxon>
        <taxon>Ecdysozoa</taxon>
        <taxon>Arthropoda</taxon>
        <taxon>Hexapoda</taxon>
        <taxon>Collembola</taxon>
        <taxon>Symphypleona</taxon>
        <taxon>Sminthuridae</taxon>
        <taxon>Allacma</taxon>
    </lineage>
</organism>
<proteinExistence type="predicted"/>
<sequence>PGTQDIYISDYERMMMDCEKLTIIQRFELETTASHANLVPMKFVERGILHIEANHYERNHFGENMPYNPKAVSVNVDTSTGNKSVSILSAASDIGIRERVLIRPEGRMFKQPSEFSNHIEFICDDIEHSLNPDGLPEQSLASSQVMFYQQQSTRSESMDVNSVLSAKGTADSQ</sequence>
<evidence type="ECO:0000313" key="2">
    <source>
        <dbReference type="Proteomes" id="UP000708208"/>
    </source>
</evidence>
<name>A0A8J2JWC3_9HEXA</name>
<comment type="caution">
    <text evidence="1">The sequence shown here is derived from an EMBL/GenBank/DDBJ whole genome shotgun (WGS) entry which is preliminary data.</text>
</comment>
<accession>A0A8J2JWC3</accession>